<feature type="signal peptide" evidence="1">
    <location>
        <begin position="1"/>
        <end position="19"/>
    </location>
</feature>
<organism evidence="2 3">
    <name type="scientific">Paraliobacillus ryukyuensis</name>
    <dbReference type="NCBI Taxonomy" id="200904"/>
    <lineage>
        <taxon>Bacteria</taxon>
        <taxon>Bacillati</taxon>
        <taxon>Bacillota</taxon>
        <taxon>Bacilli</taxon>
        <taxon>Bacillales</taxon>
        <taxon>Bacillaceae</taxon>
        <taxon>Paraliobacillus</taxon>
    </lineage>
</organism>
<sequence length="204" mass="22982">MKKVITLSAILCCFLVTSAGCSNTHGDGATISVNADSEYVNTFNDLHLGLLFDFNFRLPHADDRWVKLWVERYQDGKKDLEPLTQLSYGESPNEMEEGNIGFGIINPNQKDTSVFLYAPNIVNKPVIIENKTKETMTTWQYGISEDEVTLEVGETKILAAYHGADHSARTWDLQDTESVNKMIQQDSFVMLLKIKIEEKPTEAS</sequence>
<evidence type="ECO:0000313" key="2">
    <source>
        <dbReference type="EMBL" id="RBO93508.1"/>
    </source>
</evidence>
<gene>
    <name evidence="2" type="ORF">DES48_11116</name>
</gene>
<proteinExistence type="predicted"/>
<dbReference type="EMBL" id="QNRI01000011">
    <property type="protein sequence ID" value="RBO93508.1"/>
    <property type="molecule type" value="Genomic_DNA"/>
</dbReference>
<evidence type="ECO:0000313" key="3">
    <source>
        <dbReference type="Proteomes" id="UP000252254"/>
    </source>
</evidence>
<protein>
    <recommendedName>
        <fullName evidence="4">Lipoprotein</fullName>
    </recommendedName>
</protein>
<evidence type="ECO:0008006" key="4">
    <source>
        <dbReference type="Google" id="ProtNLM"/>
    </source>
</evidence>
<keyword evidence="1" id="KW-0732">Signal</keyword>
<dbReference type="Proteomes" id="UP000252254">
    <property type="component" value="Unassembled WGS sequence"/>
</dbReference>
<dbReference type="PROSITE" id="PS51257">
    <property type="entry name" value="PROKAR_LIPOPROTEIN"/>
    <property type="match status" value="1"/>
</dbReference>
<comment type="caution">
    <text evidence="2">The sequence shown here is derived from an EMBL/GenBank/DDBJ whole genome shotgun (WGS) entry which is preliminary data.</text>
</comment>
<keyword evidence="3" id="KW-1185">Reference proteome</keyword>
<dbReference type="AlphaFoldDB" id="A0A366DWE5"/>
<reference evidence="2 3" key="1">
    <citation type="submission" date="2018-06" db="EMBL/GenBank/DDBJ databases">
        <title>Genomic Encyclopedia of Type Strains, Phase IV (KMG-IV): sequencing the most valuable type-strain genomes for metagenomic binning, comparative biology and taxonomic classification.</title>
        <authorList>
            <person name="Goeker M."/>
        </authorList>
    </citation>
    <scope>NUCLEOTIDE SEQUENCE [LARGE SCALE GENOMIC DNA]</scope>
    <source>
        <strain evidence="2 3">DSM 15140</strain>
    </source>
</reference>
<dbReference type="RefSeq" id="WP_113869873.1">
    <property type="nucleotide sequence ID" value="NZ_BAABQN010000010.1"/>
</dbReference>
<evidence type="ECO:0000256" key="1">
    <source>
        <dbReference type="SAM" id="SignalP"/>
    </source>
</evidence>
<accession>A0A366DWE5</accession>
<dbReference type="OrthoDB" id="2716638at2"/>
<name>A0A366DWE5_9BACI</name>
<feature type="chain" id="PRO_5039311903" description="Lipoprotein" evidence="1">
    <location>
        <begin position="20"/>
        <end position="204"/>
    </location>
</feature>